<feature type="binding site" evidence="6">
    <location>
        <position position="89"/>
    </location>
    <ligand>
        <name>Zn(2+)</name>
        <dbReference type="ChEBI" id="CHEBI:29105"/>
    </ligand>
</feature>
<organism evidence="7 8">
    <name type="scientific">Thermobaculum terrenum (strain ATCC BAA-798 / CCMEE 7001 / YNP1)</name>
    <dbReference type="NCBI Taxonomy" id="525904"/>
    <lineage>
        <taxon>Bacteria</taxon>
        <taxon>Bacillati</taxon>
        <taxon>Chloroflexota</taxon>
        <taxon>Chloroflexia</taxon>
        <taxon>Candidatus Thermobaculales</taxon>
        <taxon>Candidatus Thermobaculaceae</taxon>
        <taxon>Thermobaculum</taxon>
    </lineage>
</organism>
<gene>
    <name evidence="7" type="ordered locus">Tter_1310</name>
</gene>
<protein>
    <recommendedName>
        <fullName evidence="2">carbonic anhydrase</fullName>
        <ecNumber evidence="2">4.2.1.1</ecNumber>
    </recommendedName>
</protein>
<name>D1CBQ3_THET1</name>
<dbReference type="InterPro" id="IPR001765">
    <property type="entry name" value="Carbonic_anhydrase"/>
</dbReference>
<dbReference type="InterPro" id="IPR036874">
    <property type="entry name" value="Carbonic_anhydrase_sf"/>
</dbReference>
<comment type="cofactor">
    <cofactor evidence="6">
        <name>Zn(2+)</name>
        <dbReference type="ChEBI" id="CHEBI:29105"/>
    </cofactor>
    <text evidence="6">Binds 1 zinc ion per subunit.</text>
</comment>
<dbReference type="Gene3D" id="3.40.1050.10">
    <property type="entry name" value="Carbonic anhydrase"/>
    <property type="match status" value="1"/>
</dbReference>
<proteinExistence type="inferred from homology"/>
<evidence type="ECO:0000256" key="2">
    <source>
        <dbReference type="ARBA" id="ARBA00012925"/>
    </source>
</evidence>
<evidence type="ECO:0000313" key="7">
    <source>
        <dbReference type="EMBL" id="ACZ42218.1"/>
    </source>
</evidence>
<dbReference type="GO" id="GO:0008270">
    <property type="term" value="F:zinc ion binding"/>
    <property type="evidence" value="ECO:0007669"/>
    <property type="project" value="InterPro"/>
</dbReference>
<dbReference type="EMBL" id="CP001825">
    <property type="protein sequence ID" value="ACZ42218.1"/>
    <property type="molecule type" value="Genomic_DNA"/>
</dbReference>
<dbReference type="STRING" id="525904.Tter_1310"/>
<feature type="binding site" evidence="6">
    <location>
        <position position="36"/>
    </location>
    <ligand>
        <name>Zn(2+)</name>
        <dbReference type="ChEBI" id="CHEBI:29105"/>
    </ligand>
</feature>
<dbReference type="eggNOG" id="COG0288">
    <property type="taxonomic scope" value="Bacteria"/>
</dbReference>
<evidence type="ECO:0000256" key="5">
    <source>
        <dbReference type="ARBA" id="ARBA00048348"/>
    </source>
</evidence>
<feature type="binding site" evidence="6">
    <location>
        <position position="38"/>
    </location>
    <ligand>
        <name>Zn(2+)</name>
        <dbReference type="ChEBI" id="CHEBI:29105"/>
    </ligand>
</feature>
<dbReference type="RefSeq" id="WP_012875253.1">
    <property type="nucleotide sequence ID" value="NC_013525.1"/>
</dbReference>
<comment type="catalytic activity">
    <reaction evidence="5">
        <text>hydrogencarbonate + H(+) = CO2 + H2O</text>
        <dbReference type="Rhea" id="RHEA:10748"/>
        <dbReference type="ChEBI" id="CHEBI:15377"/>
        <dbReference type="ChEBI" id="CHEBI:15378"/>
        <dbReference type="ChEBI" id="CHEBI:16526"/>
        <dbReference type="ChEBI" id="CHEBI:17544"/>
        <dbReference type="EC" id="4.2.1.1"/>
    </reaction>
</comment>
<dbReference type="Pfam" id="PF00484">
    <property type="entry name" value="Pro_CA"/>
    <property type="match status" value="1"/>
</dbReference>
<dbReference type="PANTHER" id="PTHR43175:SF3">
    <property type="entry name" value="CARBON DISULFIDE HYDROLASE"/>
    <property type="match status" value="1"/>
</dbReference>
<keyword evidence="3 6" id="KW-0479">Metal-binding</keyword>
<dbReference type="HOGENOM" id="CLU_084253_1_1_0"/>
<evidence type="ECO:0000313" key="8">
    <source>
        <dbReference type="Proteomes" id="UP000000323"/>
    </source>
</evidence>
<dbReference type="CDD" id="cd03379">
    <property type="entry name" value="beta_CA_cladeD"/>
    <property type="match status" value="1"/>
</dbReference>
<evidence type="ECO:0000256" key="6">
    <source>
        <dbReference type="PIRSR" id="PIRSR601765-1"/>
    </source>
</evidence>
<reference evidence="8" key="1">
    <citation type="journal article" date="2010" name="Stand. Genomic Sci.">
        <title>Complete genome sequence of 'Thermobaculum terrenum' type strain (YNP1).</title>
        <authorList>
            <person name="Kiss H."/>
            <person name="Cleland D."/>
            <person name="Lapidus A."/>
            <person name="Lucas S."/>
            <person name="Glavina Del Rio T."/>
            <person name="Nolan M."/>
            <person name="Tice H."/>
            <person name="Han C."/>
            <person name="Goodwin L."/>
            <person name="Pitluck S."/>
            <person name="Liolios K."/>
            <person name="Ivanova N."/>
            <person name="Mavromatis K."/>
            <person name="Ovchinnikova G."/>
            <person name="Pati A."/>
            <person name="Chen A."/>
            <person name="Palaniappan K."/>
            <person name="Land M."/>
            <person name="Hauser L."/>
            <person name="Chang Y."/>
            <person name="Jeffries C."/>
            <person name="Lu M."/>
            <person name="Brettin T."/>
            <person name="Detter J."/>
            <person name="Goker M."/>
            <person name="Tindall B."/>
            <person name="Beck B."/>
            <person name="McDermott T."/>
            <person name="Woyke T."/>
            <person name="Bristow J."/>
            <person name="Eisen J."/>
            <person name="Markowitz V."/>
            <person name="Hugenholtz P."/>
            <person name="Kyrpides N."/>
            <person name="Klenk H."/>
            <person name="Cheng J."/>
        </authorList>
    </citation>
    <scope>NUCLEOTIDE SEQUENCE [LARGE SCALE GENOMIC DNA]</scope>
    <source>
        <strain evidence="8">ATCC BAA-798 / YNP1</strain>
    </source>
</reference>
<dbReference type="AlphaFoldDB" id="D1CBQ3"/>
<feature type="binding site" evidence="6">
    <location>
        <position position="92"/>
    </location>
    <ligand>
        <name>Zn(2+)</name>
        <dbReference type="ChEBI" id="CHEBI:29105"/>
    </ligand>
</feature>
<dbReference type="SUPFAM" id="SSF53056">
    <property type="entry name" value="beta-carbonic anhydrase, cab"/>
    <property type="match status" value="1"/>
</dbReference>
<dbReference type="GO" id="GO:0004089">
    <property type="term" value="F:carbonate dehydratase activity"/>
    <property type="evidence" value="ECO:0007669"/>
    <property type="project" value="UniProtKB-EC"/>
</dbReference>
<sequence length="165" mass="18268">MSVFDELLANNQSYAQSFNYGDLPAPPRRHIAIVTCMDARIDPISALGLDLGDAHVIRNAGGRITEDVIRSLVISQQLLGTREVAIIQHTKCGMLSFTNEQLRDKIKQDLNVDASGLDFLPFTSHEESLREDIRKLLGSGLLAKDTIITPAIYDVETGRIHKVEI</sequence>
<dbReference type="Proteomes" id="UP000000323">
    <property type="component" value="Chromosome 1"/>
</dbReference>
<dbReference type="KEGG" id="ttr:Tter_1310"/>
<keyword evidence="4 6" id="KW-0862">Zinc</keyword>
<keyword evidence="8" id="KW-1185">Reference proteome</keyword>
<evidence type="ECO:0000256" key="3">
    <source>
        <dbReference type="ARBA" id="ARBA00022723"/>
    </source>
</evidence>
<dbReference type="EC" id="4.2.1.1" evidence="2"/>
<evidence type="ECO:0000256" key="4">
    <source>
        <dbReference type="ARBA" id="ARBA00022833"/>
    </source>
</evidence>
<dbReference type="OrthoDB" id="9797527at2"/>
<accession>D1CBQ3</accession>
<dbReference type="PANTHER" id="PTHR43175">
    <property type="entry name" value="CARBONIC ANHYDRASE"/>
    <property type="match status" value="1"/>
</dbReference>
<comment type="similarity">
    <text evidence="1">Belongs to the beta-class carbonic anhydrase family.</text>
</comment>
<dbReference type="SMART" id="SM00947">
    <property type="entry name" value="Pro_CA"/>
    <property type="match status" value="1"/>
</dbReference>
<evidence type="ECO:0000256" key="1">
    <source>
        <dbReference type="ARBA" id="ARBA00006217"/>
    </source>
</evidence>